<keyword evidence="5" id="KW-0677">Repeat</keyword>
<keyword evidence="12" id="KW-1133">Transmembrane helix</keyword>
<dbReference type="InterPro" id="IPR036322">
    <property type="entry name" value="WD40_repeat_dom_sf"/>
</dbReference>
<evidence type="ECO:0000256" key="9">
    <source>
        <dbReference type="PROSITE-ProRule" id="PRU00221"/>
    </source>
</evidence>
<dbReference type="InterPro" id="IPR008271">
    <property type="entry name" value="Ser/Thr_kinase_AS"/>
</dbReference>
<proteinExistence type="predicted"/>
<keyword evidence="6 11" id="KW-0547">Nucleotide-binding</keyword>
<dbReference type="InterPro" id="IPR019775">
    <property type="entry name" value="WD40_repeat_CS"/>
</dbReference>
<keyword evidence="15" id="KW-1185">Reference proteome</keyword>
<dbReference type="SMART" id="SM00320">
    <property type="entry name" value="WD40"/>
    <property type="match status" value="9"/>
</dbReference>
<accession>A0A5S9IUC5</accession>
<dbReference type="Pfam" id="PF12894">
    <property type="entry name" value="ANAPC4_WD40"/>
    <property type="match status" value="1"/>
</dbReference>
<feature type="repeat" description="WD" evidence="9">
    <location>
        <begin position="903"/>
        <end position="943"/>
    </location>
</feature>
<evidence type="ECO:0000313" key="15">
    <source>
        <dbReference type="Proteomes" id="UP000326354"/>
    </source>
</evidence>
<dbReference type="PROSITE" id="PS50011">
    <property type="entry name" value="PROTEIN_KINASE_DOM"/>
    <property type="match status" value="1"/>
</dbReference>
<dbReference type="Gene3D" id="1.25.40.10">
    <property type="entry name" value="Tetratricopeptide repeat domain"/>
    <property type="match status" value="1"/>
</dbReference>
<dbReference type="InterPro" id="IPR011990">
    <property type="entry name" value="TPR-like_helical_dom_sf"/>
</dbReference>
<dbReference type="PROSITE" id="PS00108">
    <property type="entry name" value="PROTEIN_KINASE_ST"/>
    <property type="match status" value="1"/>
</dbReference>
<dbReference type="EC" id="2.7.11.1" evidence="1"/>
<evidence type="ECO:0000256" key="5">
    <source>
        <dbReference type="ARBA" id="ARBA00022737"/>
    </source>
</evidence>
<keyword evidence="10" id="KW-0802">TPR repeat</keyword>
<dbReference type="InterPro" id="IPR019734">
    <property type="entry name" value="TPR_rpt"/>
</dbReference>
<dbReference type="CDD" id="cd14014">
    <property type="entry name" value="STKc_PknB_like"/>
    <property type="match status" value="1"/>
</dbReference>
<feature type="binding site" evidence="11">
    <location>
        <position position="166"/>
    </location>
    <ligand>
        <name>ATP</name>
        <dbReference type="ChEBI" id="CHEBI:30616"/>
    </ligand>
</feature>
<feature type="domain" description="Protein kinase" evidence="13">
    <location>
        <begin position="137"/>
        <end position="395"/>
    </location>
</feature>
<dbReference type="Pfam" id="PF00400">
    <property type="entry name" value="WD40"/>
    <property type="match status" value="1"/>
</dbReference>
<dbReference type="SUPFAM" id="SSF48452">
    <property type="entry name" value="TPR-like"/>
    <property type="match status" value="1"/>
</dbReference>
<dbReference type="RefSeq" id="WP_152021901.1">
    <property type="nucleotide sequence ID" value="NZ_AP019860.1"/>
</dbReference>
<dbReference type="PROSITE" id="PS50005">
    <property type="entry name" value="TPR"/>
    <property type="match status" value="1"/>
</dbReference>
<keyword evidence="8 11" id="KW-0067">ATP-binding</keyword>
<keyword evidence="2" id="KW-0723">Serine/threonine-protein kinase</keyword>
<keyword evidence="7 14" id="KW-0418">Kinase</keyword>
<dbReference type="SUPFAM" id="SSF50998">
    <property type="entry name" value="Quinoprotein alcohol dehydrogenase-like"/>
    <property type="match status" value="1"/>
</dbReference>
<dbReference type="SUPFAM" id="SSF50978">
    <property type="entry name" value="WD40 repeat-like"/>
    <property type="match status" value="1"/>
</dbReference>
<dbReference type="KEGG" id="uam:UABAM_06704"/>
<dbReference type="InterPro" id="IPR011009">
    <property type="entry name" value="Kinase-like_dom_sf"/>
</dbReference>
<dbReference type="Gene3D" id="1.10.510.10">
    <property type="entry name" value="Transferase(Phosphotransferase) domain 1"/>
    <property type="match status" value="1"/>
</dbReference>
<dbReference type="PROSITE" id="PS00107">
    <property type="entry name" value="PROTEIN_KINASE_ATP"/>
    <property type="match status" value="1"/>
</dbReference>
<evidence type="ECO:0000256" key="8">
    <source>
        <dbReference type="ARBA" id="ARBA00022840"/>
    </source>
</evidence>
<dbReference type="FunFam" id="1.10.510.10:FF:000021">
    <property type="entry name" value="Serine/threonine protein kinase"/>
    <property type="match status" value="1"/>
</dbReference>
<dbReference type="OrthoDB" id="500858at2"/>
<dbReference type="InterPro" id="IPR001680">
    <property type="entry name" value="WD40_rpt"/>
</dbReference>
<dbReference type="Proteomes" id="UP000326354">
    <property type="component" value="Chromosome"/>
</dbReference>
<dbReference type="PROSITE" id="PS50294">
    <property type="entry name" value="WD_REPEATS_REGION"/>
    <property type="match status" value="2"/>
</dbReference>
<dbReference type="GO" id="GO:0005524">
    <property type="term" value="F:ATP binding"/>
    <property type="evidence" value="ECO:0007669"/>
    <property type="project" value="UniProtKB-UniRule"/>
</dbReference>
<dbReference type="SUPFAM" id="SSF82171">
    <property type="entry name" value="DPP6 N-terminal domain-like"/>
    <property type="match status" value="1"/>
</dbReference>
<evidence type="ECO:0000256" key="10">
    <source>
        <dbReference type="PROSITE-ProRule" id="PRU00339"/>
    </source>
</evidence>
<dbReference type="InterPro" id="IPR000719">
    <property type="entry name" value="Prot_kinase_dom"/>
</dbReference>
<dbReference type="SMART" id="SM00220">
    <property type="entry name" value="S_TKc"/>
    <property type="match status" value="1"/>
</dbReference>
<evidence type="ECO:0000256" key="11">
    <source>
        <dbReference type="PROSITE-ProRule" id="PRU10141"/>
    </source>
</evidence>
<dbReference type="PROSITE" id="PS00678">
    <property type="entry name" value="WD_REPEATS_1"/>
    <property type="match status" value="1"/>
</dbReference>
<dbReference type="EMBL" id="AP019860">
    <property type="protein sequence ID" value="BBM88283.1"/>
    <property type="molecule type" value="Genomic_DNA"/>
</dbReference>
<dbReference type="GO" id="GO:0004674">
    <property type="term" value="F:protein serine/threonine kinase activity"/>
    <property type="evidence" value="ECO:0007669"/>
    <property type="project" value="UniProtKB-KW"/>
</dbReference>
<dbReference type="SUPFAM" id="SSF56112">
    <property type="entry name" value="Protein kinase-like (PK-like)"/>
    <property type="match status" value="1"/>
</dbReference>
<evidence type="ECO:0000256" key="1">
    <source>
        <dbReference type="ARBA" id="ARBA00012513"/>
    </source>
</evidence>
<evidence type="ECO:0000256" key="6">
    <source>
        <dbReference type="ARBA" id="ARBA00022741"/>
    </source>
</evidence>
<evidence type="ECO:0000256" key="4">
    <source>
        <dbReference type="ARBA" id="ARBA00022679"/>
    </source>
</evidence>
<dbReference type="Pfam" id="PF00069">
    <property type="entry name" value="Pkinase"/>
    <property type="match status" value="1"/>
</dbReference>
<keyword evidence="3 9" id="KW-0853">WD repeat</keyword>
<evidence type="ECO:0000313" key="14">
    <source>
        <dbReference type="EMBL" id="BBM88283.1"/>
    </source>
</evidence>
<dbReference type="Gene3D" id="3.30.200.20">
    <property type="entry name" value="Phosphorylase Kinase, domain 1"/>
    <property type="match status" value="1"/>
</dbReference>
<organism evidence="14 15">
    <name type="scientific">Uabimicrobium amorphum</name>
    <dbReference type="NCBI Taxonomy" id="2596890"/>
    <lineage>
        <taxon>Bacteria</taxon>
        <taxon>Pseudomonadati</taxon>
        <taxon>Planctomycetota</taxon>
        <taxon>Candidatus Uabimicrobiia</taxon>
        <taxon>Candidatus Uabimicrobiales</taxon>
        <taxon>Candidatus Uabimicrobiaceae</taxon>
        <taxon>Candidatus Uabimicrobium</taxon>
    </lineage>
</organism>
<gene>
    <name evidence="14" type="ORF">UABAM_06704</name>
</gene>
<reference evidence="14 15" key="1">
    <citation type="submission" date="2019-08" db="EMBL/GenBank/DDBJ databases">
        <title>Complete genome sequence of Candidatus Uab amorphum.</title>
        <authorList>
            <person name="Shiratori T."/>
            <person name="Suzuki S."/>
            <person name="Kakizawa Y."/>
            <person name="Ishida K."/>
        </authorList>
    </citation>
    <scope>NUCLEOTIDE SEQUENCE [LARGE SCALE GENOMIC DNA]</scope>
    <source>
        <strain evidence="14 15">SRT547</strain>
    </source>
</reference>
<dbReference type="PROSITE" id="PS50082">
    <property type="entry name" value="WD_REPEATS_2"/>
    <property type="match status" value="2"/>
</dbReference>
<evidence type="ECO:0000256" key="7">
    <source>
        <dbReference type="ARBA" id="ARBA00022777"/>
    </source>
</evidence>
<feature type="repeat" description="TPR" evidence="10">
    <location>
        <begin position="40"/>
        <end position="73"/>
    </location>
</feature>
<feature type="repeat" description="WD" evidence="9">
    <location>
        <begin position="608"/>
        <end position="649"/>
    </location>
</feature>
<keyword evidence="4" id="KW-0808">Transferase</keyword>
<dbReference type="SMART" id="SM00028">
    <property type="entry name" value="TPR"/>
    <property type="match status" value="1"/>
</dbReference>
<protein>
    <recommendedName>
        <fullName evidence="1">non-specific serine/threonine protein kinase</fullName>
        <ecNumber evidence="1">2.7.11.1</ecNumber>
    </recommendedName>
</protein>
<dbReference type="InterPro" id="IPR015943">
    <property type="entry name" value="WD40/YVTN_repeat-like_dom_sf"/>
</dbReference>
<dbReference type="InterPro" id="IPR011047">
    <property type="entry name" value="Quinoprotein_ADH-like_sf"/>
</dbReference>
<dbReference type="PANTHER" id="PTHR43289">
    <property type="entry name" value="MITOGEN-ACTIVATED PROTEIN KINASE KINASE KINASE 20-RELATED"/>
    <property type="match status" value="1"/>
</dbReference>
<sequence>MDKKKRLEKLRTMRDQYIADHNWYMALEMINDMIAVEKKASFYTRRAMIWIKLQESRKAIEDLKLALVINPKDKLAKQTLKKISFNKAFHESDAIDHTVVDTQNPNLTPDVHLSINKTVADITEDIAPSAVNIGNRYKIIEKLGQGGMGKVYKTYDTHLERIVALKTLIAQDNVKQNERFLREAKAIAQLHHPNIIAIHDIASQNEQNFFTMDFIEGTTLKIFAEKHNIGIPQKVKLIVKIAKALSYAHKNAIIHRDIKPSNIMVNISHEPIVMDFGLAKITNSDDGLSRTGDAIGTPAYMPVEQIQGEKVDARADVYSLGATLYEILMGRAPFQGESYYNILHQVLHSEPVPMRDLNPDIPADLEAICMKCLEKNRHKRYQDMLSFIEDLQNFLMNRPVNARPITRWTQLQKFVYRHRIVVTVSSLILCIIIGLGIFSFVSWKNAEKQEWQRRQESQAARKQLAEIALAKAQEAFQRKEWQNCGVLAAEGLHFIQDFSDPQIESLKKKLSSYATLAVKQSGLIWEKRHPATLANALYTSDASKIISYGPNLTLWDTQSGKILRLIHQRPVEYADLSHDNSYVAYTTDETGKNEVRIALVDREQIFFSFSHNHTICAMQFAHNKMLLAVAYADSSIHVWDIQNKKIVYQFPSRYKNSVYQTFSLQFVENDNAIAFCAGNNVVVHDLHTQKQTVQNLNEQAQLLTYHSTTQQLAIGCEKAFYIWNLSQKSLAKIPVPINPTQTSFNKNGHLLCYTGTHIPDDDEVLNYTYQQKTNVLHIAKKIKLFADFEQRAIFHPQKDKLLLFGENYACTIKEIKEVSTKASAVMSYGLDIHHSSTKFVRWLNGKIEFRAIETGDIIRSFSTETKKAMKVAFSHDGRYVASYNLIDSRIYLWDTKNNSSTQLKGHKSTVSKVVFHPHRPLLASCEDKAIILWDLQKNTHKTYPATQAYALVNLAFNEDGSLLAVEDIDTTEVKILNTKNGICEHRFQISDNPQKNTNFVALTFKGNHEVMCVTYKGILYAYNLHTRKLQKISLNAKEVGQFILSKNQHFYLTVNRDGQIHICDAKSHKLLHTKKYNNPRAHFYLSPDNKFLLAQSLQTMQCYKLLLQSPTQVLRLRQPIKNLKILPNENLLVHHKELAIYSSSKHEFTKGLATNAQTVAFSSKGKYSVINDGNSLRVLEVDNATQVWQEKNLQSRITFSPQENRIAISENKKYIFVNDVKTNKGVMRLTYTDTVKSQGASFSPNGQYVAVINNNKIEIWDVEKANLIRQIPNKDRVSFSWSPNSQKIAVQGKSLVLYDILSQNSLEVDSSIAAAASFDISGRYLTFARFPQLQLFDIEQRKLRGIKKYQKHIYRLAMNDSVIVMATRQKIVVLNHKTLEEKLLTRYDSHIKKLIFISHNLLAINYNNNKVEVWNVDNAERQYSLSHTNRVRQMFVHGDRLVTYTANTLQHWDIRTGKQTALQKINKKVMGGNPQGTLYTTTQHLHFLRIIDVTLQKQINEYQHGTNVQYTVFASASMVILQFPHKVIIHDLKTKKTKTFAAQRFVVDSKGKYLAVIDNTYKVSLYNLKNNYSRENMWQLENSNIAKMLFIDEYFVVVNRRSIYTFSIYEKHPRVIVAKDRYTYMAYLGHDARNGLLAILEDGYLYFWDIATQQKMYTLTGQYTAVSFLPQQGIAAAVKDSKEIELLHFPLRKNSILKQTDFIKNLQKSPRKTVRNLFHYYADNTLNIKPFHGNLRIWRKQ</sequence>
<feature type="transmembrane region" description="Helical" evidence="12">
    <location>
        <begin position="420"/>
        <end position="443"/>
    </location>
</feature>
<evidence type="ECO:0000256" key="12">
    <source>
        <dbReference type="SAM" id="Phobius"/>
    </source>
</evidence>
<evidence type="ECO:0000256" key="3">
    <source>
        <dbReference type="ARBA" id="ARBA00022574"/>
    </source>
</evidence>
<dbReference type="Gene3D" id="2.130.10.10">
    <property type="entry name" value="YVTN repeat-like/Quinoprotein amine dehydrogenase"/>
    <property type="match status" value="6"/>
</dbReference>
<dbReference type="InterPro" id="IPR017441">
    <property type="entry name" value="Protein_kinase_ATP_BS"/>
</dbReference>
<keyword evidence="12" id="KW-0812">Transmembrane</keyword>
<keyword evidence="12" id="KW-0472">Membrane</keyword>
<dbReference type="PANTHER" id="PTHR43289:SF6">
    <property type="entry name" value="SERINE_THREONINE-PROTEIN KINASE NEKL-3"/>
    <property type="match status" value="1"/>
</dbReference>
<name>A0A5S9IUC5_UABAM</name>
<evidence type="ECO:0000259" key="13">
    <source>
        <dbReference type="PROSITE" id="PS50011"/>
    </source>
</evidence>
<dbReference type="InterPro" id="IPR024977">
    <property type="entry name" value="Apc4-like_WD40_dom"/>
</dbReference>
<evidence type="ECO:0000256" key="2">
    <source>
        <dbReference type="ARBA" id="ARBA00022527"/>
    </source>
</evidence>